<dbReference type="Gene3D" id="3.30.2350.10">
    <property type="entry name" value="Pseudouridine synthase"/>
    <property type="match status" value="1"/>
</dbReference>
<dbReference type="RefSeq" id="WP_169664128.1">
    <property type="nucleotide sequence ID" value="NZ_CP076132.1"/>
</dbReference>
<dbReference type="PANTHER" id="PTHR21600">
    <property type="entry name" value="MITOCHONDRIAL RNA PSEUDOURIDINE SYNTHASE"/>
    <property type="match status" value="1"/>
</dbReference>
<dbReference type="KEGG" id="fya:KMW28_06310"/>
<dbReference type="GO" id="GO:0140098">
    <property type="term" value="F:catalytic activity, acting on RNA"/>
    <property type="evidence" value="ECO:0007669"/>
    <property type="project" value="UniProtKB-ARBA"/>
</dbReference>
<proteinExistence type="inferred from homology"/>
<evidence type="ECO:0000313" key="5">
    <source>
        <dbReference type="Proteomes" id="UP000678679"/>
    </source>
</evidence>
<comment type="similarity">
    <text evidence="1">Belongs to the pseudouridine synthase RluA family.</text>
</comment>
<organism evidence="4 5">
    <name type="scientific">Flammeovirga yaeyamensis</name>
    <dbReference type="NCBI Taxonomy" id="367791"/>
    <lineage>
        <taxon>Bacteria</taxon>
        <taxon>Pseudomonadati</taxon>
        <taxon>Bacteroidota</taxon>
        <taxon>Cytophagia</taxon>
        <taxon>Cytophagales</taxon>
        <taxon>Flammeovirgaceae</taxon>
        <taxon>Flammeovirga</taxon>
    </lineage>
</organism>
<evidence type="ECO:0000256" key="2">
    <source>
        <dbReference type="PROSITE-ProRule" id="PRU00182"/>
    </source>
</evidence>
<dbReference type="PROSITE" id="PS50889">
    <property type="entry name" value="S4"/>
    <property type="match status" value="1"/>
</dbReference>
<sequence length="295" mass="33349">MSLLFDHKVENLKGELRLLDYLLKSESSLNTRNGLKKAFKQQRILLNNQLAKGHEWLSVGDQIIIKEEEATPPKVFELKLEVIYEDDVLAVVFKPAGYPVSGNQYKTIENALLYNLQPSTASDALSWPKPCHRLDAPTSGVLLIAKTRKSRVALGNQFEDKTIQKKYHAVVMGKVQGTADIKEDIEGKKSHSTYQSIKSIPSLRSEFLTLVELTPHTGRTHQLRIHMAGLGHPIVGDATYGKKGNTLEGKGLFLCSTSISFHHPDTNEWMEFSANYPAKFDKLLERETKMWEKYK</sequence>
<keyword evidence="2" id="KW-0694">RNA-binding</keyword>
<accession>A0AAX1N6U6</accession>
<keyword evidence="5" id="KW-1185">Reference proteome</keyword>
<dbReference type="GO" id="GO:0003723">
    <property type="term" value="F:RNA binding"/>
    <property type="evidence" value="ECO:0007669"/>
    <property type="project" value="UniProtKB-KW"/>
</dbReference>
<gene>
    <name evidence="4" type="ORF">KMW28_06310</name>
</gene>
<protein>
    <submittedName>
        <fullName evidence="4">RluA family pseudouridine synthase</fullName>
    </submittedName>
</protein>
<dbReference type="InterPro" id="IPR050188">
    <property type="entry name" value="RluA_PseudoU_synthase"/>
</dbReference>
<dbReference type="GO" id="GO:0000455">
    <property type="term" value="P:enzyme-directed rRNA pseudouridine synthesis"/>
    <property type="evidence" value="ECO:0007669"/>
    <property type="project" value="TreeGrafter"/>
</dbReference>
<dbReference type="SUPFAM" id="SSF55120">
    <property type="entry name" value="Pseudouridine synthase"/>
    <property type="match status" value="1"/>
</dbReference>
<dbReference type="AlphaFoldDB" id="A0AAX1N6U6"/>
<evidence type="ECO:0000313" key="4">
    <source>
        <dbReference type="EMBL" id="QWG03190.1"/>
    </source>
</evidence>
<dbReference type="PROSITE" id="PS01129">
    <property type="entry name" value="PSI_RLU"/>
    <property type="match status" value="1"/>
</dbReference>
<dbReference type="EMBL" id="CP076132">
    <property type="protein sequence ID" value="QWG03190.1"/>
    <property type="molecule type" value="Genomic_DNA"/>
</dbReference>
<evidence type="ECO:0000256" key="1">
    <source>
        <dbReference type="ARBA" id="ARBA00010876"/>
    </source>
</evidence>
<dbReference type="GO" id="GO:0009982">
    <property type="term" value="F:pseudouridine synthase activity"/>
    <property type="evidence" value="ECO:0007669"/>
    <property type="project" value="InterPro"/>
</dbReference>
<reference evidence="4 5" key="1">
    <citation type="submission" date="2021-05" db="EMBL/GenBank/DDBJ databases">
        <title>Comparative genomic studies on the polysaccharide-degrading batcterial strains of the Flammeovirga genus.</title>
        <authorList>
            <person name="Zewei F."/>
            <person name="Zheng Z."/>
            <person name="Yu L."/>
            <person name="Ruyue G."/>
            <person name="Yanhong M."/>
            <person name="Yuanyuan C."/>
            <person name="Jingyan G."/>
            <person name="Wenjun H."/>
        </authorList>
    </citation>
    <scope>NUCLEOTIDE SEQUENCE [LARGE SCALE GENOMIC DNA]</scope>
    <source>
        <strain evidence="4 5">NBRC:100898</strain>
    </source>
</reference>
<dbReference type="InterPro" id="IPR006145">
    <property type="entry name" value="PsdUridine_synth_RsuA/RluA"/>
</dbReference>
<dbReference type="Proteomes" id="UP000678679">
    <property type="component" value="Chromosome 1"/>
</dbReference>
<dbReference type="InterPro" id="IPR020103">
    <property type="entry name" value="PsdUridine_synth_cat_dom_sf"/>
</dbReference>
<dbReference type="Pfam" id="PF00849">
    <property type="entry name" value="PseudoU_synth_2"/>
    <property type="match status" value="1"/>
</dbReference>
<evidence type="ECO:0000259" key="3">
    <source>
        <dbReference type="Pfam" id="PF00849"/>
    </source>
</evidence>
<dbReference type="CDD" id="cd02869">
    <property type="entry name" value="PseudoU_synth_RluA_like"/>
    <property type="match status" value="1"/>
</dbReference>
<dbReference type="PANTHER" id="PTHR21600:SF87">
    <property type="entry name" value="RNA PSEUDOURIDYLATE SYNTHASE DOMAIN-CONTAINING PROTEIN 1"/>
    <property type="match status" value="1"/>
</dbReference>
<name>A0AAX1N6U6_9BACT</name>
<feature type="domain" description="Pseudouridine synthase RsuA/RluA-like" evidence="3">
    <location>
        <begin position="89"/>
        <end position="228"/>
    </location>
</feature>
<dbReference type="InterPro" id="IPR006224">
    <property type="entry name" value="PsdUridine_synth_RluA-like_CS"/>
</dbReference>